<dbReference type="Proteomes" id="UP000027451">
    <property type="component" value="Unassembled WGS sequence"/>
</dbReference>
<organism evidence="1 2">
    <name type="scientific">Caballeronia zhejiangensis</name>
    <dbReference type="NCBI Taxonomy" id="871203"/>
    <lineage>
        <taxon>Bacteria</taxon>
        <taxon>Pseudomonadati</taxon>
        <taxon>Pseudomonadota</taxon>
        <taxon>Betaproteobacteria</taxon>
        <taxon>Burkholderiales</taxon>
        <taxon>Burkholderiaceae</taxon>
        <taxon>Caballeronia</taxon>
    </lineage>
</organism>
<comment type="caution">
    <text evidence="1">The sequence shown here is derived from an EMBL/GenBank/DDBJ whole genome shotgun (WGS) entry which is preliminary data.</text>
</comment>
<keyword evidence="2" id="KW-1185">Reference proteome</keyword>
<dbReference type="AlphaFoldDB" id="A0A656QR08"/>
<evidence type="ECO:0000313" key="1">
    <source>
        <dbReference type="EMBL" id="KDR34259.1"/>
    </source>
</evidence>
<gene>
    <name evidence="1" type="ORF">BG60_01430</name>
</gene>
<protein>
    <submittedName>
        <fullName evidence="1">Uncharacterized protein</fullName>
    </submittedName>
</protein>
<accession>A0A656QR08</accession>
<evidence type="ECO:0000313" key="2">
    <source>
        <dbReference type="Proteomes" id="UP000027451"/>
    </source>
</evidence>
<sequence length="97" mass="11468">MVQERDNNYITAHFIEQEIEHLARMIRSRHWHRSAAWPVSYWRERIEELQHAPAIAPLQRMELESLLNELERIAAKLESSANYGGRAQGQTRTMRDA</sequence>
<proteinExistence type="predicted"/>
<dbReference type="EMBL" id="JFHD01000001">
    <property type="protein sequence ID" value="KDR34259.1"/>
    <property type="molecule type" value="Genomic_DNA"/>
</dbReference>
<dbReference type="RefSeq" id="WP_008346348.1">
    <property type="nucleotide sequence ID" value="NZ_CADFFU010000004.1"/>
</dbReference>
<name>A0A656QR08_9BURK</name>
<dbReference type="OrthoDB" id="9132540at2"/>
<reference evidence="1 2" key="1">
    <citation type="submission" date="2014-03" db="EMBL/GenBank/DDBJ databases">
        <title>Draft Genome Sequences of Four Burkholderia Strains.</title>
        <authorList>
            <person name="Liu X.Y."/>
            <person name="Li C.X."/>
            <person name="Xu J.H."/>
        </authorList>
    </citation>
    <scope>NUCLEOTIDE SEQUENCE [LARGE SCALE GENOMIC DNA]</scope>
    <source>
        <strain evidence="1 2">OP-1</strain>
    </source>
</reference>